<name>A0AAN6GRU7_9BASI</name>
<feature type="compositionally biased region" description="Gly residues" evidence="14">
    <location>
        <begin position="720"/>
        <end position="733"/>
    </location>
</feature>
<evidence type="ECO:0000256" key="11">
    <source>
        <dbReference type="ARBA" id="ARBA00023136"/>
    </source>
</evidence>
<dbReference type="SFLD" id="SFLDS00052">
    <property type="entry name" value="Ferric_Reductase_Domain"/>
    <property type="match status" value="1"/>
</dbReference>
<protein>
    <recommendedName>
        <fullName evidence="3">ferric-chelate reductase (NADPH)</fullName>
        <ecNumber evidence="3">1.16.1.9</ecNumber>
    </recommendedName>
</protein>
<feature type="region of interest" description="Disordered" evidence="14">
    <location>
        <begin position="717"/>
        <end position="747"/>
    </location>
</feature>
<evidence type="ECO:0000256" key="6">
    <source>
        <dbReference type="ARBA" id="ARBA00022692"/>
    </source>
</evidence>
<dbReference type="EMBL" id="JAPDMZ010000051">
    <property type="protein sequence ID" value="KAK0553388.1"/>
    <property type="molecule type" value="Genomic_DNA"/>
</dbReference>
<evidence type="ECO:0000256" key="2">
    <source>
        <dbReference type="ARBA" id="ARBA00006278"/>
    </source>
</evidence>
<feature type="transmembrane region" description="Helical" evidence="15">
    <location>
        <begin position="412"/>
        <end position="429"/>
    </location>
</feature>
<evidence type="ECO:0000313" key="17">
    <source>
        <dbReference type="EMBL" id="KAK0553388.1"/>
    </source>
</evidence>
<dbReference type="PANTHER" id="PTHR32361">
    <property type="entry name" value="FERRIC/CUPRIC REDUCTASE TRANSMEMBRANE COMPONENT"/>
    <property type="match status" value="1"/>
</dbReference>
<dbReference type="GO" id="GO:0015677">
    <property type="term" value="P:copper ion import"/>
    <property type="evidence" value="ECO:0007669"/>
    <property type="project" value="TreeGrafter"/>
</dbReference>
<keyword evidence="7" id="KW-0249">Electron transport</keyword>
<feature type="transmembrane region" description="Helical" evidence="15">
    <location>
        <begin position="46"/>
        <end position="64"/>
    </location>
</feature>
<dbReference type="Gene3D" id="3.40.50.80">
    <property type="entry name" value="Nucleotide-binding domain of ferredoxin-NADP reductase (FNR) module"/>
    <property type="match status" value="1"/>
</dbReference>
<feature type="compositionally biased region" description="Polar residues" evidence="14">
    <location>
        <begin position="498"/>
        <end position="507"/>
    </location>
</feature>
<evidence type="ECO:0000313" key="18">
    <source>
        <dbReference type="Proteomes" id="UP001176517"/>
    </source>
</evidence>
<evidence type="ECO:0000256" key="10">
    <source>
        <dbReference type="ARBA" id="ARBA00023065"/>
    </source>
</evidence>
<dbReference type="GO" id="GO:0005886">
    <property type="term" value="C:plasma membrane"/>
    <property type="evidence" value="ECO:0007669"/>
    <property type="project" value="UniProtKB-SubCell"/>
</dbReference>
<evidence type="ECO:0000256" key="15">
    <source>
        <dbReference type="SAM" id="Phobius"/>
    </source>
</evidence>
<feature type="compositionally biased region" description="Low complexity" evidence="14">
    <location>
        <begin position="592"/>
        <end position="604"/>
    </location>
</feature>
<dbReference type="InterPro" id="IPR017927">
    <property type="entry name" value="FAD-bd_FR_type"/>
</dbReference>
<keyword evidence="12" id="KW-0325">Glycoprotein</keyword>
<feature type="transmembrane region" description="Helical" evidence="15">
    <location>
        <begin position="304"/>
        <end position="324"/>
    </location>
</feature>
<evidence type="ECO:0000259" key="16">
    <source>
        <dbReference type="PROSITE" id="PS51384"/>
    </source>
</evidence>
<comment type="subcellular location">
    <subcellularLocation>
        <location evidence="1">Cell membrane</location>
        <topology evidence="1">Multi-pass membrane protein</topology>
    </subcellularLocation>
</comment>
<evidence type="ECO:0000256" key="5">
    <source>
        <dbReference type="ARBA" id="ARBA00022475"/>
    </source>
</evidence>
<evidence type="ECO:0000256" key="12">
    <source>
        <dbReference type="ARBA" id="ARBA00023180"/>
    </source>
</evidence>
<dbReference type="GO" id="GO:0006826">
    <property type="term" value="P:iron ion transport"/>
    <property type="evidence" value="ECO:0007669"/>
    <property type="project" value="TreeGrafter"/>
</dbReference>
<feature type="transmembrane region" description="Helical" evidence="15">
    <location>
        <begin position="344"/>
        <end position="365"/>
    </location>
</feature>
<evidence type="ECO:0000256" key="13">
    <source>
        <dbReference type="ARBA" id="ARBA00048483"/>
    </source>
</evidence>
<reference evidence="17" key="1">
    <citation type="journal article" date="2023" name="PhytoFront">
        <title>Draft Genome Resources of Seven Strains of Tilletia horrida, Causal Agent of Kernel Smut of Rice.</title>
        <authorList>
            <person name="Khanal S."/>
            <person name="Antony Babu S."/>
            <person name="Zhou X.G."/>
        </authorList>
    </citation>
    <scope>NUCLEOTIDE SEQUENCE</scope>
    <source>
        <strain evidence="17">TX6</strain>
    </source>
</reference>
<comment type="caution">
    <text evidence="17">The sequence shown here is derived from an EMBL/GenBank/DDBJ whole genome shotgun (WGS) entry which is preliminary data.</text>
</comment>
<dbReference type="Pfam" id="PF08030">
    <property type="entry name" value="NAD_binding_6"/>
    <property type="match status" value="1"/>
</dbReference>
<keyword evidence="5" id="KW-1003">Cell membrane</keyword>
<dbReference type="SUPFAM" id="SSF63380">
    <property type="entry name" value="Riboflavin synthase domain-like"/>
    <property type="match status" value="1"/>
</dbReference>
<dbReference type="GO" id="GO:0052851">
    <property type="term" value="F:ferric-chelate reductase (NADPH) activity"/>
    <property type="evidence" value="ECO:0007669"/>
    <property type="project" value="UniProtKB-EC"/>
</dbReference>
<dbReference type="InterPro" id="IPR013130">
    <property type="entry name" value="Fe3_Rdtase_TM_dom"/>
</dbReference>
<accession>A0AAN6GRU7</accession>
<feature type="transmembrane region" description="Helical" evidence="15">
    <location>
        <begin position="377"/>
        <end position="400"/>
    </location>
</feature>
<feature type="compositionally biased region" description="Polar residues" evidence="14">
    <location>
        <begin position="1261"/>
        <end position="1281"/>
    </location>
</feature>
<dbReference type="Pfam" id="PF01794">
    <property type="entry name" value="Ferric_reduct"/>
    <property type="match status" value="1"/>
</dbReference>
<dbReference type="InterPro" id="IPR013112">
    <property type="entry name" value="FAD-bd_8"/>
</dbReference>
<keyword evidence="11 15" id="KW-0472">Membrane</keyword>
<feature type="domain" description="FAD-binding FR-type" evidence="16">
    <location>
        <begin position="772"/>
        <end position="945"/>
    </location>
</feature>
<dbReference type="InterPro" id="IPR013121">
    <property type="entry name" value="Fe_red_NAD-bd_6"/>
</dbReference>
<feature type="transmembrane region" description="Helical" evidence="15">
    <location>
        <begin position="213"/>
        <end position="234"/>
    </location>
</feature>
<feature type="compositionally biased region" description="Acidic residues" evidence="14">
    <location>
        <begin position="1289"/>
        <end position="1304"/>
    </location>
</feature>
<dbReference type="Proteomes" id="UP001176517">
    <property type="component" value="Unassembled WGS sequence"/>
</dbReference>
<dbReference type="EC" id="1.16.1.9" evidence="3"/>
<evidence type="ECO:0000256" key="1">
    <source>
        <dbReference type="ARBA" id="ARBA00004651"/>
    </source>
</evidence>
<evidence type="ECO:0000256" key="9">
    <source>
        <dbReference type="ARBA" id="ARBA00023002"/>
    </source>
</evidence>
<feature type="compositionally biased region" description="Polar residues" evidence="14">
    <location>
        <begin position="478"/>
        <end position="487"/>
    </location>
</feature>
<evidence type="ECO:0000256" key="3">
    <source>
        <dbReference type="ARBA" id="ARBA00012668"/>
    </source>
</evidence>
<organism evidence="17 18">
    <name type="scientific">Tilletia horrida</name>
    <dbReference type="NCBI Taxonomy" id="155126"/>
    <lineage>
        <taxon>Eukaryota</taxon>
        <taxon>Fungi</taxon>
        <taxon>Dikarya</taxon>
        <taxon>Basidiomycota</taxon>
        <taxon>Ustilaginomycotina</taxon>
        <taxon>Exobasidiomycetes</taxon>
        <taxon>Tilletiales</taxon>
        <taxon>Tilletiaceae</taxon>
        <taxon>Tilletia</taxon>
    </lineage>
</organism>
<keyword evidence="9" id="KW-0560">Oxidoreductase</keyword>
<dbReference type="InterPro" id="IPR017938">
    <property type="entry name" value="Riboflavin_synthase-like_b-brl"/>
</dbReference>
<dbReference type="InterPro" id="IPR039261">
    <property type="entry name" value="FNR_nucleotide-bd"/>
</dbReference>
<feature type="compositionally biased region" description="Basic residues" evidence="14">
    <location>
        <begin position="1193"/>
        <end position="1206"/>
    </location>
</feature>
<evidence type="ECO:0000256" key="14">
    <source>
        <dbReference type="SAM" id="MobiDB-lite"/>
    </source>
</evidence>
<dbReference type="PANTHER" id="PTHR32361:SF9">
    <property type="entry name" value="FERRIC REDUCTASE TRANSMEMBRANE COMPONENT 3-RELATED"/>
    <property type="match status" value="1"/>
</dbReference>
<dbReference type="GO" id="GO:0006879">
    <property type="term" value="P:intracellular iron ion homeostasis"/>
    <property type="evidence" value="ECO:0007669"/>
    <property type="project" value="TreeGrafter"/>
</dbReference>
<gene>
    <name evidence="17" type="ORF">OC846_002548</name>
</gene>
<feature type="region of interest" description="Disordered" evidence="14">
    <location>
        <begin position="471"/>
        <end position="609"/>
    </location>
</feature>
<evidence type="ECO:0000256" key="4">
    <source>
        <dbReference type="ARBA" id="ARBA00022448"/>
    </source>
</evidence>
<comment type="catalytic activity">
    <reaction evidence="13">
        <text>2 a Fe(II)-siderophore + NADP(+) + H(+) = 2 a Fe(III)-siderophore + NADPH</text>
        <dbReference type="Rhea" id="RHEA:28795"/>
        <dbReference type="Rhea" id="RHEA-COMP:11342"/>
        <dbReference type="Rhea" id="RHEA-COMP:11344"/>
        <dbReference type="ChEBI" id="CHEBI:15378"/>
        <dbReference type="ChEBI" id="CHEBI:29033"/>
        <dbReference type="ChEBI" id="CHEBI:29034"/>
        <dbReference type="ChEBI" id="CHEBI:57783"/>
        <dbReference type="ChEBI" id="CHEBI:58349"/>
        <dbReference type="EC" id="1.16.1.9"/>
    </reaction>
</comment>
<keyword evidence="10" id="KW-0406">Ion transport</keyword>
<feature type="compositionally biased region" description="Polar residues" evidence="14">
    <location>
        <begin position="544"/>
        <end position="583"/>
    </location>
</feature>
<keyword evidence="6 15" id="KW-0812">Transmembrane</keyword>
<sequence length="1384" mass="151477">MSLYVPPNSNSGGGGLSNNDATRSIQYNYVRNYMIAHVFSWPSYRYIYLQTIIFTLAFLIIGIMHHYQYHERSIIGVRWSKWSTKNRVIKLGRKEKLSPSQQYRPPAGQHFGAQNGFTYPPTATSGAVPAASARMARAVALNRTTVFSDDDDHASIEGAVRPSLFTRIANIPRWLFNAKYRQAARDAKLAKELRRQAKLGRNKRRRIIEFPSFGRLIVLCFITAVPLALTFIGADYINPNSSIFDFRTSWVSARDAYLYSIGGVSKRQPVEWGIGYYPTITTNAPGFTLPYRDWWTAGNRVGDFAFAMTPLVVIVALKQVPWALLSTKWMGGLAFDKLSFLHKYVGRMIWVFATAHVAAWSVQLARDTQYNQSMWNFIFWWVKFRWGIVAYVFLTLLMIFSLSPFRMDTYEWFYAAHVVCAFGFLLTSALHHPPLWPWMGVSLIWWALERAHRAFKMARVNGVGPFARKQAYRPPGMTNVQQSFSSGGHNGKQPPSMHISSPRQPDQSPYEKSAGPGTAWGQPLSHATPQHPLAQSGDLYGRSHPSTHTASSHMSESTYVESSQQAHQYSLNYRSQQLPQHQQSVGTGGGPSSSSSTTPVSSPPMNGGRVVGAAVPNAALGGIVQYDGKGSQVVPSAEEMYTGAQRGGRALVEPSIQLSDVDGMKSNYRPDLQSYPKETDLGDGNPYGRMRTGMDTPPAVGIHSGANQSRVHLLAPGAPGTPGGAITPGGGGSEAHSIRGLSPNPSALDLARTGSQQPLNPNGFYQTSFSGRRRRLAAVRAALPPHVEAILKPGHAFAEVMPGQTVRLTMRTPSSMMWRPGQYVNLNVPSVAWWQSHPFTIANAYSSVTTPGGLSRVGAFVEKVQAVTGSTTKDGPDEEDQIMVLIIRARQGFTLSLWEYICRLRYKQIEDAMRAGQLANIPQKHQTGVQIRALVDGPYGSTGRIHWGAHSTVMIICGGSGISFGLSVLEDLCTSMVEQVERQGRGEDGGFTSTAASSASSKDRRAFLTRRIRFVWILREFVHLQWAASALRRCVQMLSPAQLQVDIFVTHFNDQGYYERQAAGMANLVSAADHGEMQARMASGGKPGASKLGSAEDGNMYLSAPHNAGLPGTFASGSEIGSLPASPSFAPSMVGQQPRLYTERAARFTEGPEQDEYEVEAEDLTNFEGEAEGGLSRAEMEMNRAVQKEGKLRRAHTKKMSMRGRGRNGGASKLRSGEAVPGASQDGAGGYLAASEMAAFSEAYGGGPVPTSQPLRPHLWQSPTRPNAQNGTFQGQTQSGPNAPAANGEEGETETPIDLDEREDEDMRVVAELARPGHPKLDKIVREECENSMGRVMISSCGPASLGTVLRSIATKQMDPQKVKEGDLRYQVNVVTESFEWGGS</sequence>
<keyword evidence="4" id="KW-0813">Transport</keyword>
<dbReference type="InterPro" id="IPR051410">
    <property type="entry name" value="Ferric/Cupric_Reductase"/>
</dbReference>
<keyword evidence="8 15" id="KW-1133">Transmembrane helix</keyword>
<dbReference type="CDD" id="cd06186">
    <property type="entry name" value="NOX_Duox_like_FAD_NADP"/>
    <property type="match status" value="1"/>
</dbReference>
<evidence type="ECO:0000256" key="7">
    <source>
        <dbReference type="ARBA" id="ARBA00022982"/>
    </source>
</evidence>
<feature type="region of interest" description="Disordered" evidence="14">
    <location>
        <begin position="1184"/>
        <end position="1224"/>
    </location>
</feature>
<proteinExistence type="inferred from homology"/>
<feature type="region of interest" description="Disordered" evidence="14">
    <location>
        <begin position="1242"/>
        <end position="1304"/>
    </location>
</feature>
<dbReference type="PROSITE" id="PS51384">
    <property type="entry name" value="FAD_FR"/>
    <property type="match status" value="1"/>
</dbReference>
<dbReference type="Pfam" id="PF08022">
    <property type="entry name" value="FAD_binding_8"/>
    <property type="match status" value="1"/>
</dbReference>
<evidence type="ECO:0000256" key="8">
    <source>
        <dbReference type="ARBA" id="ARBA00022989"/>
    </source>
</evidence>
<comment type="similarity">
    <text evidence="2">Belongs to the ferric reductase (FRE) family.</text>
</comment>
<keyword evidence="18" id="KW-1185">Reference proteome</keyword>